<gene>
    <name evidence="1" type="ORF">FEF26_05365</name>
</gene>
<evidence type="ECO:0000313" key="1">
    <source>
        <dbReference type="EMBL" id="TLP98399.1"/>
    </source>
</evidence>
<keyword evidence="2" id="KW-1185">Reference proteome</keyword>
<dbReference type="AlphaFoldDB" id="A0A5R9BDS3"/>
<dbReference type="Pfam" id="PF05960">
    <property type="entry name" value="DUF885"/>
    <property type="match status" value="1"/>
</dbReference>
<comment type="caution">
    <text evidence="1">The sequence shown here is derived from an EMBL/GenBank/DDBJ whole genome shotgun (WGS) entry which is preliminary data.</text>
</comment>
<dbReference type="Proteomes" id="UP000310458">
    <property type="component" value="Unassembled WGS sequence"/>
</dbReference>
<sequence>MSNHHDSSTPRELADWYVDQLVELEPAVATMLGLRPHDDRMPDFSPETRAARAQLGREVLKRLDSLQEAAGPVGAAPADQRCAALLRDRIGVELEAHEAGEDLRVLRNIASPIHSARSLFLLMPQSTPADWTVIARRMAKFPASYSSLQKTLDEGRRRGLTSAPRQVETVIGQLEQWLGGGESWFHEFVRDGPDALRHDLKESADAAATAVARMRTYLRDEYLPVAQGTPDAVGRERYLLSTRRFMGASIDPEEVYAWGWKEYQRIDADMRDLAEQIKPGSSPLEAMAWLDVHGRRVEGVEQVRQWLQSMMDTAIGELHGRHFDIAEPIRTVEAKIAPSGSAAAPYYTRPTVDFSRPGRTWLPTLGRTVFPVYDLVSTWYHEGVPGHHLQFAQWAHMSSELSIYQTTLGSSSGMTEGWALYSERLMDELGYLDPEERMGYLDAQMLRAIRVVIDLGMHLELKIPADSPIAPGQTWTPALAEQFLNAHSGSSPEFIASEITRYLGWPGQAISYKLGERVWLAGREEARKAHTERGESFDVKAWHMQALSLGALGLDDLQQVLAEL</sequence>
<proteinExistence type="predicted"/>
<dbReference type="InterPro" id="IPR010281">
    <property type="entry name" value="DUF885"/>
</dbReference>
<dbReference type="PANTHER" id="PTHR33361">
    <property type="entry name" value="GLR0591 PROTEIN"/>
    <property type="match status" value="1"/>
</dbReference>
<organism evidence="1 2">
    <name type="scientific">Nesterenkonia salmonea</name>
    <dbReference type="NCBI Taxonomy" id="1804987"/>
    <lineage>
        <taxon>Bacteria</taxon>
        <taxon>Bacillati</taxon>
        <taxon>Actinomycetota</taxon>
        <taxon>Actinomycetes</taxon>
        <taxon>Micrococcales</taxon>
        <taxon>Micrococcaceae</taxon>
        <taxon>Nesterenkonia</taxon>
    </lineage>
</organism>
<dbReference type="PANTHER" id="PTHR33361:SF2">
    <property type="entry name" value="DUF885 DOMAIN-CONTAINING PROTEIN"/>
    <property type="match status" value="1"/>
</dbReference>
<name>A0A5R9BDS3_9MICC</name>
<dbReference type="RefSeq" id="WP_138252509.1">
    <property type="nucleotide sequence ID" value="NZ_VAVZ01000010.1"/>
</dbReference>
<dbReference type="EMBL" id="VAVZ01000010">
    <property type="protein sequence ID" value="TLP98399.1"/>
    <property type="molecule type" value="Genomic_DNA"/>
</dbReference>
<protein>
    <submittedName>
        <fullName evidence="1">DUF885 domain-containing protein</fullName>
    </submittedName>
</protein>
<dbReference type="OrthoDB" id="9760040at2"/>
<evidence type="ECO:0000313" key="2">
    <source>
        <dbReference type="Proteomes" id="UP000310458"/>
    </source>
</evidence>
<reference evidence="1 2" key="1">
    <citation type="submission" date="2019-05" db="EMBL/GenBank/DDBJ databases">
        <title>Nesterenkonia sp. GY074 isolated from the Southern Atlantic Ocean.</title>
        <authorList>
            <person name="Zhang G."/>
        </authorList>
    </citation>
    <scope>NUCLEOTIDE SEQUENCE [LARGE SCALE GENOMIC DNA]</scope>
    <source>
        <strain evidence="1 2">GY074</strain>
    </source>
</reference>
<accession>A0A5R9BDS3</accession>